<dbReference type="OrthoDB" id="9802066at2"/>
<evidence type="ECO:0000313" key="3">
    <source>
        <dbReference type="EMBL" id="KAB1078264.1"/>
    </source>
</evidence>
<dbReference type="PANTHER" id="PTHR43155">
    <property type="entry name" value="CYCLIC DI-GMP PHOSPHODIESTERASE PA4108-RELATED"/>
    <property type="match status" value="1"/>
</dbReference>
<dbReference type="InterPro" id="IPR006675">
    <property type="entry name" value="HDIG_dom"/>
</dbReference>
<proteinExistence type="predicted"/>
<organism evidence="3 4">
    <name type="scientific">Methylobacterium soli</name>
    <dbReference type="NCBI Taxonomy" id="553447"/>
    <lineage>
        <taxon>Bacteria</taxon>
        <taxon>Pseudomonadati</taxon>
        <taxon>Pseudomonadota</taxon>
        <taxon>Alphaproteobacteria</taxon>
        <taxon>Hyphomicrobiales</taxon>
        <taxon>Methylobacteriaceae</taxon>
        <taxon>Methylobacterium</taxon>
    </lineage>
</organism>
<accession>A0A6L3T038</accession>
<dbReference type="Pfam" id="PF13487">
    <property type="entry name" value="HD_5"/>
    <property type="match status" value="1"/>
</dbReference>
<dbReference type="PROSITE" id="PS51832">
    <property type="entry name" value="HD_GYP"/>
    <property type="match status" value="1"/>
</dbReference>
<reference evidence="3 4" key="1">
    <citation type="submission" date="2019-09" db="EMBL/GenBank/DDBJ databases">
        <title>YIM 48816 draft genome.</title>
        <authorList>
            <person name="Jiang L."/>
        </authorList>
    </citation>
    <scope>NUCLEOTIDE SEQUENCE [LARGE SCALE GENOMIC DNA]</scope>
    <source>
        <strain evidence="3 4">YIM 48816</strain>
    </source>
</reference>
<dbReference type="SMART" id="SM00471">
    <property type="entry name" value="HDc"/>
    <property type="match status" value="1"/>
</dbReference>
<name>A0A6L3T038_9HYPH</name>
<dbReference type="InterPro" id="IPR003607">
    <property type="entry name" value="HD/PDEase_dom"/>
</dbReference>
<dbReference type="AlphaFoldDB" id="A0A6L3T038"/>
<keyword evidence="4" id="KW-1185">Reference proteome</keyword>
<feature type="domain" description="HD" evidence="1">
    <location>
        <begin position="189"/>
        <end position="312"/>
    </location>
</feature>
<evidence type="ECO:0000259" key="1">
    <source>
        <dbReference type="PROSITE" id="PS51831"/>
    </source>
</evidence>
<dbReference type="PANTHER" id="PTHR43155:SF2">
    <property type="entry name" value="CYCLIC DI-GMP PHOSPHODIESTERASE PA4108"/>
    <property type="match status" value="1"/>
</dbReference>
<sequence length="359" mass="38399">MQDSFVLLVTDRPVPMRGLASGVERVVTCTCLPPGAGLPAERPLLVIVDLDEARPEHAAAIAALMQRTRDGGVRCLTLLRNAWLRADSAVDLPETHRVLPATTPRDTILAKVLEMIGIAAQACTAQRVRLEARASAATGIVTDLFTAAAADGPLRPAEVDRGTETVLDAISETGIRDWLDIIWKHDALVYQHTLSVAGYAAAFGDEIALSRDDHHRLTKAALLHDIGKSKIPAAILNKPGALSGDEMALMRDHAAIGADLLVAQGGFEPEIIDVVRHHHEKLDGSGYPDALAGPAISDLVRIVTICDIFSALTERRAYRAPLGVTEAVTVMTGMRGGLDRALMHAFAPIIARTTATDWL</sequence>
<dbReference type="PROSITE" id="PS51831">
    <property type="entry name" value="HD"/>
    <property type="match status" value="1"/>
</dbReference>
<dbReference type="Proteomes" id="UP000474159">
    <property type="component" value="Unassembled WGS sequence"/>
</dbReference>
<evidence type="ECO:0000313" key="4">
    <source>
        <dbReference type="Proteomes" id="UP000474159"/>
    </source>
</evidence>
<dbReference type="Gene3D" id="1.10.3210.10">
    <property type="entry name" value="Hypothetical protein af1432"/>
    <property type="match status" value="1"/>
</dbReference>
<dbReference type="InterPro" id="IPR006674">
    <property type="entry name" value="HD_domain"/>
</dbReference>
<dbReference type="CDD" id="cd00077">
    <property type="entry name" value="HDc"/>
    <property type="match status" value="1"/>
</dbReference>
<dbReference type="SUPFAM" id="SSF109604">
    <property type="entry name" value="HD-domain/PDEase-like"/>
    <property type="match status" value="1"/>
</dbReference>
<protein>
    <submittedName>
        <fullName evidence="3">HD domain-containing protein</fullName>
    </submittedName>
</protein>
<dbReference type="NCBIfam" id="TIGR00277">
    <property type="entry name" value="HDIG"/>
    <property type="match status" value="1"/>
</dbReference>
<dbReference type="EMBL" id="VZZK01000015">
    <property type="protein sequence ID" value="KAB1078264.1"/>
    <property type="molecule type" value="Genomic_DNA"/>
</dbReference>
<dbReference type="InterPro" id="IPR037522">
    <property type="entry name" value="HD_GYP_dom"/>
</dbReference>
<comment type="caution">
    <text evidence="3">The sequence shown here is derived from an EMBL/GenBank/DDBJ whole genome shotgun (WGS) entry which is preliminary data.</text>
</comment>
<gene>
    <name evidence="3" type="ORF">F6X53_15785</name>
</gene>
<feature type="domain" description="HD-GYP" evidence="2">
    <location>
        <begin position="167"/>
        <end position="359"/>
    </location>
</feature>
<evidence type="ECO:0000259" key="2">
    <source>
        <dbReference type="PROSITE" id="PS51832"/>
    </source>
</evidence>
<dbReference type="GO" id="GO:0008081">
    <property type="term" value="F:phosphoric diester hydrolase activity"/>
    <property type="evidence" value="ECO:0007669"/>
    <property type="project" value="UniProtKB-ARBA"/>
</dbReference>